<evidence type="ECO:0000256" key="2">
    <source>
        <dbReference type="ARBA" id="ARBA00022692"/>
    </source>
</evidence>
<accession>A0A1X6X0L8</accession>
<dbReference type="PANTHER" id="PTHR23514">
    <property type="entry name" value="BYPASS OF STOP CODON PROTEIN 6"/>
    <property type="match status" value="1"/>
</dbReference>
<dbReference type="InterPro" id="IPR036259">
    <property type="entry name" value="MFS_trans_sf"/>
</dbReference>
<feature type="transmembrane region" description="Helical" evidence="5">
    <location>
        <begin position="418"/>
        <end position="437"/>
    </location>
</feature>
<reference evidence="6 7" key="1">
    <citation type="submission" date="2017-02" db="EMBL/GenBank/DDBJ databases">
        <authorList>
            <person name="Peterson S.W."/>
        </authorList>
    </citation>
    <scope>NUCLEOTIDE SEQUENCE [LARGE SCALE GENOMIC DNA]</scope>
    <source>
        <strain evidence="6 7">CIP104813</strain>
    </source>
</reference>
<keyword evidence="4 5" id="KW-0472">Membrane</keyword>
<feature type="transmembrane region" description="Helical" evidence="5">
    <location>
        <begin position="88"/>
        <end position="105"/>
    </location>
</feature>
<evidence type="ECO:0000256" key="5">
    <source>
        <dbReference type="SAM" id="Phobius"/>
    </source>
</evidence>
<evidence type="ECO:0000256" key="3">
    <source>
        <dbReference type="ARBA" id="ARBA00022989"/>
    </source>
</evidence>
<protein>
    <submittedName>
        <fullName evidence="6">Putative MFS permease</fullName>
    </submittedName>
</protein>
<dbReference type="EMBL" id="FWFG01000064">
    <property type="protein sequence ID" value="SLM91950.1"/>
    <property type="molecule type" value="Genomic_DNA"/>
</dbReference>
<dbReference type="AlphaFoldDB" id="A0A1X6X0L8"/>
<organism evidence="6 7">
    <name type="scientific">Brachybacterium nesterenkovii</name>
    <dbReference type="NCBI Taxonomy" id="47847"/>
    <lineage>
        <taxon>Bacteria</taxon>
        <taxon>Bacillati</taxon>
        <taxon>Actinomycetota</taxon>
        <taxon>Actinomycetes</taxon>
        <taxon>Micrococcales</taxon>
        <taxon>Dermabacteraceae</taxon>
        <taxon>Brachybacterium</taxon>
    </lineage>
</organism>
<dbReference type="InterPro" id="IPR011701">
    <property type="entry name" value="MFS"/>
</dbReference>
<evidence type="ECO:0000313" key="6">
    <source>
        <dbReference type="EMBL" id="SLM91950.1"/>
    </source>
</evidence>
<feature type="transmembrane region" description="Helical" evidence="5">
    <location>
        <begin position="111"/>
        <end position="132"/>
    </location>
</feature>
<dbReference type="Proteomes" id="UP000195981">
    <property type="component" value="Unassembled WGS sequence"/>
</dbReference>
<evidence type="ECO:0000256" key="4">
    <source>
        <dbReference type="ARBA" id="ARBA00023136"/>
    </source>
</evidence>
<feature type="transmembrane region" description="Helical" evidence="5">
    <location>
        <begin position="386"/>
        <end position="406"/>
    </location>
</feature>
<keyword evidence="2 5" id="KW-0812">Transmembrane</keyword>
<feature type="transmembrane region" description="Helical" evidence="5">
    <location>
        <begin position="26"/>
        <end position="46"/>
    </location>
</feature>
<dbReference type="CDD" id="cd17393">
    <property type="entry name" value="MFS_MosC_like"/>
    <property type="match status" value="1"/>
</dbReference>
<feature type="transmembrane region" description="Helical" evidence="5">
    <location>
        <begin position="257"/>
        <end position="276"/>
    </location>
</feature>
<dbReference type="GO" id="GO:0022857">
    <property type="term" value="F:transmembrane transporter activity"/>
    <property type="evidence" value="ECO:0007669"/>
    <property type="project" value="InterPro"/>
</dbReference>
<feature type="transmembrane region" description="Helical" evidence="5">
    <location>
        <begin position="58"/>
        <end position="81"/>
    </location>
</feature>
<feature type="transmembrane region" description="Helical" evidence="5">
    <location>
        <begin position="180"/>
        <end position="200"/>
    </location>
</feature>
<evidence type="ECO:0000313" key="7">
    <source>
        <dbReference type="Proteomes" id="UP000195981"/>
    </source>
</evidence>
<feature type="transmembrane region" description="Helical" evidence="5">
    <location>
        <begin position="330"/>
        <end position="349"/>
    </location>
</feature>
<feature type="transmembrane region" description="Helical" evidence="5">
    <location>
        <begin position="355"/>
        <end position="374"/>
    </location>
</feature>
<feature type="transmembrane region" description="Helical" evidence="5">
    <location>
        <begin position="153"/>
        <end position="174"/>
    </location>
</feature>
<proteinExistence type="predicted"/>
<dbReference type="Gene3D" id="1.20.1250.20">
    <property type="entry name" value="MFS general substrate transporter like domains"/>
    <property type="match status" value="1"/>
</dbReference>
<keyword evidence="3 5" id="KW-1133">Transmembrane helix</keyword>
<feature type="transmembrane region" description="Helical" evidence="5">
    <location>
        <begin position="296"/>
        <end position="318"/>
    </location>
</feature>
<comment type="subcellular location">
    <subcellularLocation>
        <location evidence="1">Membrane</location>
        <topology evidence="1">Multi-pass membrane protein</topology>
    </subcellularLocation>
</comment>
<evidence type="ECO:0000256" key="1">
    <source>
        <dbReference type="ARBA" id="ARBA00004141"/>
    </source>
</evidence>
<keyword evidence="7" id="KW-1185">Reference proteome</keyword>
<name>A0A1X6X0L8_9MICO</name>
<dbReference type="SUPFAM" id="SSF103473">
    <property type="entry name" value="MFS general substrate transporter"/>
    <property type="match status" value="1"/>
</dbReference>
<dbReference type="GO" id="GO:0016020">
    <property type="term" value="C:membrane"/>
    <property type="evidence" value="ECO:0007669"/>
    <property type="project" value="UniProtKB-SubCell"/>
</dbReference>
<gene>
    <name evidence="6" type="ORF">FM110_07280</name>
</gene>
<dbReference type="InterPro" id="IPR051788">
    <property type="entry name" value="MFS_Transporter"/>
</dbReference>
<dbReference type="Pfam" id="PF07690">
    <property type="entry name" value="MFS_1"/>
    <property type="match status" value="2"/>
</dbReference>
<dbReference type="PANTHER" id="PTHR23514:SF13">
    <property type="entry name" value="INNER MEMBRANE PROTEIN YBJJ"/>
    <property type="match status" value="1"/>
</dbReference>
<sequence>MMTSTNAPSPSSASAGPTAQVRRARWAVSLVFLLNGMSFCAILPRYPELVEAIGLSNSAFGLAVGIGPIGGLLAGLGAAGLMRRLGSARAAVAFQVVASTAHLLVYTAQSWLWLTATLLLAMAADAITDISMNAHGMRVERRYRRSIMNSYHGWWSLGAAAGGLLGAACGQLGVPLWIQGLFGLVVFGALALVAGTAMLPGHDTSEREERAAELAASGPAAGSAAEVPSAELPGAAVSGPAGDDASQGAPVRGRWSLAPRTLGMLAALGMVLVFAGSTEDAGGTWSALFMRSTFEVGPFVAGLAFVSLQGAQMIGRFTGDAVVDRLGDRMTARIGAVLSALGMAFALLVPHPVTAMIGFALAGWGIATLFPAAFRAADDMEGVMPGVGITVVGWLARLGFFLAPPIVGALADAITLRYALWLMPLYAAGILLFSGVLGGRRTDRHGPAA</sequence>